<feature type="transmembrane region" description="Helical" evidence="1">
    <location>
        <begin position="425"/>
        <end position="451"/>
    </location>
</feature>
<feature type="transmembrane region" description="Helical" evidence="1">
    <location>
        <begin position="501"/>
        <end position="524"/>
    </location>
</feature>
<sequence>MVLAKIVDRVGDSNPQIFRELKERLTIRNLGIALGAAVVIQVFVLMYFNSQLPVPDLTPVGKSAREIYNRYCEMLPNGYKSYGSYCRLNGAGEFLINWQTWWSDVFIAMSWLLPLGLILGSVYTLVADLVQEEKRGTLNFIRLSPQSARTIFIGKILGVPSLIYLAALAALPLHIVAGYTAGASTLLLASWYVTISCFWFLMSSAAVLYVLLGGVQAIVTVLVVAYPVCLPILAVNAFASAIVNRDSWLDGPTQLSWFGLPIFNNVMLFYAFGIGCCLVASYGVWQALERRYLNPTATAISKPQSYLTNLCLQIWIAGFVVPLIPQSYYSKEGTIVAWAVVDFLALLVSIPMLLPGKQALLDWSRYRRERAAQKSRPFWQRDLFQDLMFKDSSPAMLAIAMNIGMAMLLWLPIGMTAFKTSSTGIRFLAGTCLAASLILIYAAIAHLGLFLKQKKRNVWIIAIVVTTMFLPIVGAFVLSPFHNPSGFAAILLLFSPLAPVGIMQLAGGSILATFAAQLAIFAGLTRQLQRKLQVSGQSQTKELLAHSS</sequence>
<evidence type="ECO:0000256" key="1">
    <source>
        <dbReference type="SAM" id="Phobius"/>
    </source>
</evidence>
<dbReference type="KEGG" id="cmp:Cha6605_3630"/>
<dbReference type="OrthoDB" id="458286at2"/>
<keyword evidence="1" id="KW-0812">Transmembrane</keyword>
<feature type="transmembrane region" description="Helical" evidence="1">
    <location>
        <begin position="219"/>
        <end position="242"/>
    </location>
</feature>
<feature type="transmembrane region" description="Helical" evidence="1">
    <location>
        <begin position="395"/>
        <end position="413"/>
    </location>
</feature>
<proteinExistence type="predicted"/>
<keyword evidence="3" id="KW-1185">Reference proteome</keyword>
<keyword evidence="1" id="KW-1133">Transmembrane helix</keyword>
<accession>K9UIX3</accession>
<name>K9UIX3_CHAP6</name>
<gene>
    <name evidence="2" type="ORF">Cha6605_3630</name>
</gene>
<organism evidence="2 3">
    <name type="scientific">Chamaesiphon minutus (strain ATCC 27169 / PCC 6605)</name>
    <dbReference type="NCBI Taxonomy" id="1173020"/>
    <lineage>
        <taxon>Bacteria</taxon>
        <taxon>Bacillati</taxon>
        <taxon>Cyanobacteriota</taxon>
        <taxon>Cyanophyceae</taxon>
        <taxon>Gomontiellales</taxon>
        <taxon>Chamaesiphonaceae</taxon>
        <taxon>Chamaesiphon</taxon>
    </lineage>
</organism>
<dbReference type="HOGENOM" id="CLU_031448_0_0_3"/>
<dbReference type="RefSeq" id="WP_015160738.1">
    <property type="nucleotide sequence ID" value="NC_019697.1"/>
</dbReference>
<dbReference type="EMBL" id="CP003600">
    <property type="protein sequence ID" value="AFY94613.1"/>
    <property type="molecule type" value="Genomic_DNA"/>
</dbReference>
<dbReference type="Proteomes" id="UP000010366">
    <property type="component" value="Chromosome"/>
</dbReference>
<reference evidence="2 3" key="1">
    <citation type="submission" date="2012-05" db="EMBL/GenBank/DDBJ databases">
        <title>Finished chromosome of genome of Chamaesiphon sp. PCC 6605.</title>
        <authorList>
            <consortium name="US DOE Joint Genome Institute"/>
            <person name="Gugger M."/>
            <person name="Coursin T."/>
            <person name="Rippka R."/>
            <person name="Tandeau De Marsac N."/>
            <person name="Huntemann M."/>
            <person name="Wei C.-L."/>
            <person name="Han J."/>
            <person name="Detter J.C."/>
            <person name="Han C."/>
            <person name="Tapia R."/>
            <person name="Chen A."/>
            <person name="Kyrpides N."/>
            <person name="Mavromatis K."/>
            <person name="Markowitz V."/>
            <person name="Szeto E."/>
            <person name="Ivanova N."/>
            <person name="Pagani I."/>
            <person name="Pati A."/>
            <person name="Goodwin L."/>
            <person name="Nordberg H.P."/>
            <person name="Cantor M.N."/>
            <person name="Hua S.X."/>
            <person name="Woyke T."/>
            <person name="Kerfeld C.A."/>
        </authorList>
    </citation>
    <scope>NUCLEOTIDE SEQUENCE [LARGE SCALE GENOMIC DNA]</scope>
    <source>
        <strain evidence="3">ATCC 27169 / PCC 6605</strain>
    </source>
</reference>
<evidence type="ECO:0000313" key="2">
    <source>
        <dbReference type="EMBL" id="AFY94613.1"/>
    </source>
</evidence>
<feature type="transmembrane region" description="Helical" evidence="1">
    <location>
        <begin position="458"/>
        <end position="481"/>
    </location>
</feature>
<feature type="transmembrane region" description="Helical" evidence="1">
    <location>
        <begin position="151"/>
        <end position="177"/>
    </location>
</feature>
<feature type="transmembrane region" description="Helical" evidence="1">
    <location>
        <begin position="189"/>
        <end position="212"/>
    </location>
</feature>
<feature type="transmembrane region" description="Helical" evidence="1">
    <location>
        <begin position="335"/>
        <end position="354"/>
    </location>
</feature>
<feature type="transmembrane region" description="Helical" evidence="1">
    <location>
        <begin position="105"/>
        <end position="130"/>
    </location>
</feature>
<dbReference type="AlphaFoldDB" id="K9UIX3"/>
<dbReference type="eggNOG" id="COG1668">
    <property type="taxonomic scope" value="Bacteria"/>
</dbReference>
<dbReference type="PATRIC" id="fig|1173020.3.peg.4166"/>
<evidence type="ECO:0000313" key="3">
    <source>
        <dbReference type="Proteomes" id="UP000010366"/>
    </source>
</evidence>
<feature type="transmembrane region" description="Helical" evidence="1">
    <location>
        <begin position="29"/>
        <end position="48"/>
    </location>
</feature>
<feature type="transmembrane region" description="Helical" evidence="1">
    <location>
        <begin position="306"/>
        <end position="329"/>
    </location>
</feature>
<protein>
    <submittedName>
        <fullName evidence="2">Uncharacterized protein</fullName>
    </submittedName>
</protein>
<feature type="transmembrane region" description="Helical" evidence="1">
    <location>
        <begin position="262"/>
        <end position="285"/>
    </location>
</feature>
<keyword evidence="1" id="KW-0472">Membrane</keyword>
<dbReference type="STRING" id="1173020.Cha6605_3630"/>